<accession>A0ACB7ZHS9</accession>
<organism evidence="1 2">
    <name type="scientific">Vaccinium darrowii</name>
    <dbReference type="NCBI Taxonomy" id="229202"/>
    <lineage>
        <taxon>Eukaryota</taxon>
        <taxon>Viridiplantae</taxon>
        <taxon>Streptophyta</taxon>
        <taxon>Embryophyta</taxon>
        <taxon>Tracheophyta</taxon>
        <taxon>Spermatophyta</taxon>
        <taxon>Magnoliopsida</taxon>
        <taxon>eudicotyledons</taxon>
        <taxon>Gunneridae</taxon>
        <taxon>Pentapetalae</taxon>
        <taxon>asterids</taxon>
        <taxon>Ericales</taxon>
        <taxon>Ericaceae</taxon>
        <taxon>Vaccinioideae</taxon>
        <taxon>Vaccinieae</taxon>
        <taxon>Vaccinium</taxon>
    </lineage>
</organism>
<dbReference type="Proteomes" id="UP000828048">
    <property type="component" value="Chromosome 9"/>
</dbReference>
<dbReference type="EMBL" id="CM037159">
    <property type="protein sequence ID" value="KAH7865029.1"/>
    <property type="molecule type" value="Genomic_DNA"/>
</dbReference>
<evidence type="ECO:0000313" key="1">
    <source>
        <dbReference type="EMBL" id="KAH7865029.1"/>
    </source>
</evidence>
<comment type="caution">
    <text evidence="1">The sequence shown here is derived from an EMBL/GenBank/DDBJ whole genome shotgun (WGS) entry which is preliminary data.</text>
</comment>
<reference evidence="1 2" key="1">
    <citation type="journal article" date="2021" name="Hortic Res">
        <title>High-quality reference genome and annotation aids understanding of berry development for evergreen blueberry (Vaccinium darrowii).</title>
        <authorList>
            <person name="Yu J."/>
            <person name="Hulse-Kemp A.M."/>
            <person name="Babiker E."/>
            <person name="Staton M."/>
        </authorList>
    </citation>
    <scope>NUCLEOTIDE SEQUENCE [LARGE SCALE GENOMIC DNA]</scope>
    <source>
        <strain evidence="2">cv. NJ 8807/NJ 8810</strain>
        <tissue evidence="1">Young leaf</tissue>
    </source>
</reference>
<keyword evidence="2" id="KW-1185">Reference proteome</keyword>
<protein>
    <submittedName>
        <fullName evidence="1">Uncharacterized protein</fullName>
    </submittedName>
</protein>
<evidence type="ECO:0000313" key="2">
    <source>
        <dbReference type="Proteomes" id="UP000828048"/>
    </source>
</evidence>
<sequence>MDKLSLPVMTSLPIRGEGPTPLRVALINATTKQVVTSGLEASAKIQILTVTIGHLKNLTIRLSEERKGKKTLLTGNVHLNLEEGVGLAHEISSTHYSHWMKVCKLRLGRKVVDNPNGIRVREAVTEPFVLRDFRNSCKFFWLVSIWLYVSEV</sequence>
<proteinExistence type="predicted"/>
<name>A0ACB7ZHS9_9ERIC</name>
<gene>
    <name evidence="1" type="ORF">Vadar_001400</name>
</gene>